<dbReference type="Pfam" id="PF09274">
    <property type="entry name" value="ParG"/>
    <property type="match status" value="1"/>
</dbReference>
<protein>
    <submittedName>
        <fullName evidence="1">Uncharacterized protein</fullName>
    </submittedName>
</protein>
<gene>
    <name evidence="1" type="ORF">CK510_21780</name>
</gene>
<evidence type="ECO:0000313" key="2">
    <source>
        <dbReference type="Proteomes" id="UP000218238"/>
    </source>
</evidence>
<organism evidence="1 2">
    <name type="scientific">Brunnivagina elsteri CCALA 953</name>
    <dbReference type="NCBI Taxonomy" id="987040"/>
    <lineage>
        <taxon>Bacteria</taxon>
        <taxon>Bacillati</taxon>
        <taxon>Cyanobacteriota</taxon>
        <taxon>Cyanophyceae</taxon>
        <taxon>Nostocales</taxon>
        <taxon>Calotrichaceae</taxon>
        <taxon>Brunnivagina</taxon>
    </lineage>
</organism>
<proteinExistence type="predicted"/>
<dbReference type="InterPro" id="IPR015354">
    <property type="entry name" value="DNA_partition_ParG"/>
</dbReference>
<dbReference type="SUPFAM" id="SSF47598">
    <property type="entry name" value="Ribbon-helix-helix"/>
    <property type="match status" value="1"/>
</dbReference>
<dbReference type="EMBL" id="NTFS01000298">
    <property type="protein sequence ID" value="PAX51992.1"/>
    <property type="molecule type" value="Genomic_DNA"/>
</dbReference>
<keyword evidence="2" id="KW-1185">Reference proteome</keyword>
<dbReference type="AlphaFoldDB" id="A0A2A2TE32"/>
<comment type="caution">
    <text evidence="1">The sequence shown here is derived from an EMBL/GenBank/DDBJ whole genome shotgun (WGS) entry which is preliminary data.</text>
</comment>
<dbReference type="OrthoDB" id="517869at2"/>
<dbReference type="RefSeq" id="WP_095723685.1">
    <property type="nucleotide sequence ID" value="NZ_NTFS01000298.1"/>
</dbReference>
<dbReference type="Gene3D" id="1.10.1220.10">
    <property type="entry name" value="Met repressor-like"/>
    <property type="match status" value="1"/>
</dbReference>
<reference evidence="1 2" key="1">
    <citation type="submission" date="2017-08" db="EMBL/GenBank/DDBJ databases">
        <title>Draft genome sequence of filamentous cyanobacterium Calothrix elsteri CCALA 953.</title>
        <authorList>
            <person name="Gagunashvili A.N."/>
            <person name="Elster J."/>
            <person name="Andresson O.S."/>
        </authorList>
    </citation>
    <scope>NUCLEOTIDE SEQUENCE [LARGE SCALE GENOMIC DNA]</scope>
    <source>
        <strain evidence="1 2">CCALA 953</strain>
    </source>
</reference>
<dbReference type="InterPro" id="IPR013321">
    <property type="entry name" value="Arc_rbn_hlx_hlx"/>
</dbReference>
<dbReference type="Proteomes" id="UP000218238">
    <property type="component" value="Unassembled WGS sequence"/>
</dbReference>
<dbReference type="GO" id="GO:0006355">
    <property type="term" value="P:regulation of DNA-templated transcription"/>
    <property type="evidence" value="ECO:0007669"/>
    <property type="project" value="InterPro"/>
</dbReference>
<name>A0A2A2TE32_9CYAN</name>
<dbReference type="InterPro" id="IPR010985">
    <property type="entry name" value="Ribbon_hlx_hlx"/>
</dbReference>
<evidence type="ECO:0000313" key="1">
    <source>
        <dbReference type="EMBL" id="PAX51992.1"/>
    </source>
</evidence>
<sequence length="63" mass="7117">MSNFKEAEEKTVKLVVFLTDDERTQFKVACARSKTSMSQKAKELILSWIETEDNESSSGKTKG</sequence>
<accession>A0A2A2TE32</accession>